<dbReference type="Proteomes" id="UP000274429">
    <property type="component" value="Unassembled WGS sequence"/>
</dbReference>
<accession>A0A0R3X9G4</accession>
<evidence type="ECO:0000256" key="1">
    <source>
        <dbReference type="SAM" id="MobiDB-lite"/>
    </source>
</evidence>
<name>A0A0R3X9G4_HYDTA</name>
<evidence type="ECO:0000313" key="2">
    <source>
        <dbReference type="EMBL" id="VDM35154.1"/>
    </source>
</evidence>
<reference evidence="2 3" key="2">
    <citation type="submission" date="2018-11" db="EMBL/GenBank/DDBJ databases">
        <authorList>
            <consortium name="Pathogen Informatics"/>
        </authorList>
    </citation>
    <scope>NUCLEOTIDE SEQUENCE [LARGE SCALE GENOMIC DNA]</scope>
</reference>
<evidence type="ECO:0000313" key="4">
    <source>
        <dbReference type="WBParaSite" id="TTAC_0001018901-mRNA-1"/>
    </source>
</evidence>
<evidence type="ECO:0000313" key="3">
    <source>
        <dbReference type="Proteomes" id="UP000274429"/>
    </source>
</evidence>
<dbReference type="EMBL" id="UYWX01021390">
    <property type="protein sequence ID" value="VDM35154.1"/>
    <property type="molecule type" value="Genomic_DNA"/>
</dbReference>
<gene>
    <name evidence="2" type="ORF">TTAC_LOCUS10174</name>
</gene>
<feature type="compositionally biased region" description="Basic and acidic residues" evidence="1">
    <location>
        <begin position="38"/>
        <end position="70"/>
    </location>
</feature>
<feature type="region of interest" description="Disordered" evidence="1">
    <location>
        <begin position="26"/>
        <end position="70"/>
    </location>
</feature>
<keyword evidence="3" id="KW-1185">Reference proteome</keyword>
<organism evidence="4">
    <name type="scientific">Hydatigena taeniaeformis</name>
    <name type="common">Feline tapeworm</name>
    <name type="synonym">Taenia taeniaeformis</name>
    <dbReference type="NCBI Taxonomy" id="6205"/>
    <lineage>
        <taxon>Eukaryota</taxon>
        <taxon>Metazoa</taxon>
        <taxon>Spiralia</taxon>
        <taxon>Lophotrochozoa</taxon>
        <taxon>Platyhelminthes</taxon>
        <taxon>Cestoda</taxon>
        <taxon>Eucestoda</taxon>
        <taxon>Cyclophyllidea</taxon>
        <taxon>Taeniidae</taxon>
        <taxon>Hydatigera</taxon>
    </lineage>
</organism>
<protein>
    <submittedName>
        <fullName evidence="2 4">Uncharacterized protein</fullName>
    </submittedName>
</protein>
<proteinExistence type="predicted"/>
<sequence>MWMLRRLRESGQLLGLHWRCGISKPLHSRKRNNSAQTCDEKPERSAKAQAKKTDKQHKGDQKQDEPDSRSLFDTKYLAEVYQDFYRELANAYAGFINGFKKEPDDHVRSVSRFRPIRFDPSTNVLKQGPGNALEHSI</sequence>
<dbReference type="WBParaSite" id="TTAC_0001018901-mRNA-1">
    <property type="protein sequence ID" value="TTAC_0001018901-mRNA-1"/>
    <property type="gene ID" value="TTAC_0001018901"/>
</dbReference>
<dbReference type="AlphaFoldDB" id="A0A0R3X9G4"/>
<reference evidence="4" key="1">
    <citation type="submission" date="2017-02" db="UniProtKB">
        <authorList>
            <consortium name="WormBaseParasite"/>
        </authorList>
    </citation>
    <scope>IDENTIFICATION</scope>
</reference>
<dbReference type="OrthoDB" id="1922282at2759"/>